<evidence type="ECO:0000256" key="10">
    <source>
        <dbReference type="ARBA" id="ARBA00023242"/>
    </source>
</evidence>
<dbReference type="EC" id="2.3.1.48" evidence="2"/>
<dbReference type="PANTHER" id="PTHR13808:SF1">
    <property type="entry name" value="HISTONE ACETYLTRANSFERASE"/>
    <property type="match status" value="1"/>
</dbReference>
<accession>A0AAV5VJC6</accession>
<keyword evidence="3" id="KW-0808">Transferase</keyword>
<dbReference type="GO" id="GO:0000123">
    <property type="term" value="C:histone acetyltransferase complex"/>
    <property type="evidence" value="ECO:0007669"/>
    <property type="project" value="TreeGrafter"/>
</dbReference>
<name>A0AAV5VJC6_9BILA</name>
<dbReference type="Pfam" id="PF02135">
    <property type="entry name" value="zf-TAZ"/>
    <property type="match status" value="2"/>
</dbReference>
<organism evidence="14 15">
    <name type="scientific">Pristionchus fissidentatus</name>
    <dbReference type="NCBI Taxonomy" id="1538716"/>
    <lineage>
        <taxon>Eukaryota</taxon>
        <taxon>Metazoa</taxon>
        <taxon>Ecdysozoa</taxon>
        <taxon>Nematoda</taxon>
        <taxon>Chromadorea</taxon>
        <taxon>Rhabditida</taxon>
        <taxon>Rhabditina</taxon>
        <taxon>Diplogasteromorpha</taxon>
        <taxon>Diplogasteroidea</taxon>
        <taxon>Neodiplogasteridae</taxon>
        <taxon>Pristionchus</taxon>
    </lineage>
</organism>
<dbReference type="InterPro" id="IPR000197">
    <property type="entry name" value="Znf_TAZ"/>
</dbReference>
<dbReference type="GO" id="GO:0005667">
    <property type="term" value="C:transcription regulator complex"/>
    <property type="evidence" value="ECO:0007669"/>
    <property type="project" value="TreeGrafter"/>
</dbReference>
<dbReference type="GO" id="GO:0031490">
    <property type="term" value="F:chromatin DNA binding"/>
    <property type="evidence" value="ECO:0007669"/>
    <property type="project" value="TreeGrafter"/>
</dbReference>
<feature type="zinc finger region" description="TAZ-type" evidence="12">
    <location>
        <begin position="44"/>
        <end position="123"/>
    </location>
</feature>
<gene>
    <name evidence="14" type="ORF">PFISCL1PPCAC_11072</name>
</gene>
<dbReference type="SMART" id="SM00551">
    <property type="entry name" value="ZnF_TAZ"/>
    <property type="match status" value="1"/>
</dbReference>
<keyword evidence="6 12" id="KW-0862">Zinc</keyword>
<feature type="domain" description="TAZ-type" evidence="13">
    <location>
        <begin position="143"/>
        <end position="222"/>
    </location>
</feature>
<reference evidence="14" key="1">
    <citation type="submission" date="2023-10" db="EMBL/GenBank/DDBJ databases">
        <title>Genome assembly of Pristionchus species.</title>
        <authorList>
            <person name="Yoshida K."/>
            <person name="Sommer R.J."/>
        </authorList>
    </citation>
    <scope>NUCLEOTIDE SEQUENCE</scope>
    <source>
        <strain evidence="14">RS5133</strain>
    </source>
</reference>
<dbReference type="GO" id="GO:0045944">
    <property type="term" value="P:positive regulation of transcription by RNA polymerase II"/>
    <property type="evidence" value="ECO:0007669"/>
    <property type="project" value="TreeGrafter"/>
</dbReference>
<dbReference type="InterPro" id="IPR035898">
    <property type="entry name" value="TAZ_dom_sf"/>
</dbReference>
<evidence type="ECO:0000256" key="1">
    <source>
        <dbReference type="ARBA" id="ARBA00004123"/>
    </source>
</evidence>
<evidence type="ECO:0000313" key="15">
    <source>
        <dbReference type="Proteomes" id="UP001432322"/>
    </source>
</evidence>
<dbReference type="InterPro" id="IPR013178">
    <property type="entry name" value="Histone_AcTrfase_Rtt109/CBP"/>
</dbReference>
<evidence type="ECO:0000256" key="12">
    <source>
        <dbReference type="PROSITE-ProRule" id="PRU00203"/>
    </source>
</evidence>
<evidence type="ECO:0000256" key="7">
    <source>
        <dbReference type="ARBA" id="ARBA00022853"/>
    </source>
</evidence>
<evidence type="ECO:0000256" key="11">
    <source>
        <dbReference type="ARBA" id="ARBA00048017"/>
    </source>
</evidence>
<dbReference type="AlphaFoldDB" id="A0AAV5VJC6"/>
<dbReference type="GO" id="GO:0008270">
    <property type="term" value="F:zinc ion binding"/>
    <property type="evidence" value="ECO:0007669"/>
    <property type="project" value="UniProtKB-KW"/>
</dbReference>
<dbReference type="PROSITE" id="PS50134">
    <property type="entry name" value="ZF_TAZ"/>
    <property type="match status" value="2"/>
</dbReference>
<evidence type="ECO:0000256" key="4">
    <source>
        <dbReference type="ARBA" id="ARBA00022723"/>
    </source>
</evidence>
<comment type="subcellular location">
    <subcellularLocation>
        <location evidence="1">Nucleus</location>
    </subcellularLocation>
</comment>
<dbReference type="PANTHER" id="PTHR13808">
    <property type="entry name" value="CBP/P300-RELATED"/>
    <property type="match status" value="1"/>
</dbReference>
<evidence type="ECO:0000256" key="9">
    <source>
        <dbReference type="ARBA" id="ARBA00023163"/>
    </source>
</evidence>
<evidence type="ECO:0000256" key="3">
    <source>
        <dbReference type="ARBA" id="ARBA00022679"/>
    </source>
</evidence>
<evidence type="ECO:0000256" key="8">
    <source>
        <dbReference type="ARBA" id="ARBA00023015"/>
    </source>
</evidence>
<comment type="catalytic activity">
    <reaction evidence="11">
        <text>L-lysyl-[protein] + acetyl-CoA = N(6)-acetyl-L-lysyl-[protein] + CoA + H(+)</text>
        <dbReference type="Rhea" id="RHEA:45948"/>
        <dbReference type="Rhea" id="RHEA-COMP:9752"/>
        <dbReference type="Rhea" id="RHEA-COMP:10731"/>
        <dbReference type="ChEBI" id="CHEBI:15378"/>
        <dbReference type="ChEBI" id="CHEBI:29969"/>
        <dbReference type="ChEBI" id="CHEBI:57287"/>
        <dbReference type="ChEBI" id="CHEBI:57288"/>
        <dbReference type="ChEBI" id="CHEBI:61930"/>
        <dbReference type="EC" id="2.3.1.48"/>
    </reaction>
</comment>
<dbReference type="GO" id="GO:0003713">
    <property type="term" value="F:transcription coactivator activity"/>
    <property type="evidence" value="ECO:0007669"/>
    <property type="project" value="TreeGrafter"/>
</dbReference>
<evidence type="ECO:0000256" key="6">
    <source>
        <dbReference type="ARBA" id="ARBA00022833"/>
    </source>
</evidence>
<dbReference type="EMBL" id="BTSY01000003">
    <property type="protein sequence ID" value="GMT19775.1"/>
    <property type="molecule type" value="Genomic_DNA"/>
</dbReference>
<keyword evidence="7" id="KW-0156">Chromatin regulator</keyword>
<evidence type="ECO:0000313" key="14">
    <source>
        <dbReference type="EMBL" id="GMT19775.1"/>
    </source>
</evidence>
<keyword evidence="4 12" id="KW-0479">Metal-binding</keyword>
<protein>
    <recommendedName>
        <fullName evidence="2">histone acetyltransferase</fullName>
        <ecNumber evidence="2">2.3.1.48</ecNumber>
    </recommendedName>
</protein>
<evidence type="ECO:0000259" key="13">
    <source>
        <dbReference type="PROSITE" id="PS50134"/>
    </source>
</evidence>
<comment type="caution">
    <text evidence="14">The sequence shown here is derived from an EMBL/GenBank/DDBJ whole genome shotgun (WGS) entry which is preliminary data.</text>
</comment>
<dbReference type="GO" id="GO:0004402">
    <property type="term" value="F:histone acetyltransferase activity"/>
    <property type="evidence" value="ECO:0007669"/>
    <property type="project" value="InterPro"/>
</dbReference>
<dbReference type="SUPFAM" id="SSF57933">
    <property type="entry name" value="TAZ domain"/>
    <property type="match status" value="2"/>
</dbReference>
<keyword evidence="5 12" id="KW-0863">Zinc-finger</keyword>
<keyword evidence="9" id="KW-0804">Transcription</keyword>
<proteinExistence type="predicted"/>
<dbReference type="Gene3D" id="1.20.1020.10">
    <property type="entry name" value="TAZ domain"/>
    <property type="match status" value="2"/>
</dbReference>
<evidence type="ECO:0000256" key="5">
    <source>
        <dbReference type="ARBA" id="ARBA00022771"/>
    </source>
</evidence>
<feature type="zinc finger region" description="TAZ-type" evidence="12">
    <location>
        <begin position="143"/>
        <end position="222"/>
    </location>
</feature>
<feature type="domain" description="TAZ-type" evidence="13">
    <location>
        <begin position="44"/>
        <end position="123"/>
    </location>
</feature>
<evidence type="ECO:0000256" key="2">
    <source>
        <dbReference type="ARBA" id="ARBA00013184"/>
    </source>
</evidence>
<keyword evidence="15" id="KW-1185">Reference proteome</keyword>
<dbReference type="GO" id="GO:0005634">
    <property type="term" value="C:nucleus"/>
    <property type="evidence" value="ECO:0007669"/>
    <property type="project" value="UniProtKB-SubCell"/>
</dbReference>
<keyword evidence="10" id="KW-0539">Nucleus</keyword>
<sequence length="246" mass="28265">MRPDTPPFCPPICTQGKETRKRKANCDCARCTHFFLLKRSKWGEEGVRRRVVQYAVIMHHVAACESQICALSDCPTVIRSIDHMMKCVSKRGKCQNWLCNESSSTIAHWSRCSIVKCSTCEDIDTLCFRDELVQEANDQASTSNAADKLITEQMKALLHVNKCKNEKHCNFPHCSDWSKVEQHSSRCKDTNCKVVHCASSNAIWTHLERCEEKRKCRFCSVATGREVTEESIDMPILDWTMKREKK</sequence>
<keyword evidence="8" id="KW-0805">Transcription regulation</keyword>
<dbReference type="Proteomes" id="UP001432322">
    <property type="component" value="Unassembled WGS sequence"/>
</dbReference>